<evidence type="ECO:0000256" key="5">
    <source>
        <dbReference type="SAM" id="MobiDB-lite"/>
    </source>
</evidence>
<protein>
    <recommendedName>
        <fullName evidence="7">Lipopolysaccharide assembly protein A domain-containing protein</fullName>
    </recommendedName>
</protein>
<organism evidence="8 9">
    <name type="scientific">Acaryochloris thomasi RCC1774</name>
    <dbReference type="NCBI Taxonomy" id="1764569"/>
    <lineage>
        <taxon>Bacteria</taxon>
        <taxon>Bacillati</taxon>
        <taxon>Cyanobacteriota</taxon>
        <taxon>Cyanophyceae</taxon>
        <taxon>Acaryochloridales</taxon>
        <taxon>Acaryochloridaceae</taxon>
        <taxon>Acaryochloris</taxon>
        <taxon>Acaryochloris thomasi</taxon>
    </lineage>
</organism>
<dbReference type="Proteomes" id="UP000248857">
    <property type="component" value="Unassembled WGS sequence"/>
</dbReference>
<evidence type="ECO:0000256" key="2">
    <source>
        <dbReference type="ARBA" id="ARBA00022692"/>
    </source>
</evidence>
<evidence type="ECO:0000256" key="3">
    <source>
        <dbReference type="ARBA" id="ARBA00022989"/>
    </source>
</evidence>
<dbReference type="EMBL" id="PQWO01000007">
    <property type="protein sequence ID" value="PZD73106.1"/>
    <property type="molecule type" value="Genomic_DNA"/>
</dbReference>
<evidence type="ECO:0000256" key="4">
    <source>
        <dbReference type="ARBA" id="ARBA00023136"/>
    </source>
</evidence>
<feature type="transmembrane region" description="Helical" evidence="6">
    <location>
        <begin position="42"/>
        <end position="63"/>
    </location>
</feature>
<feature type="domain" description="Lipopolysaccharide assembly protein A" evidence="7">
    <location>
        <begin position="22"/>
        <end position="74"/>
    </location>
</feature>
<keyword evidence="2 6" id="KW-0812">Transmembrane</keyword>
<keyword evidence="1" id="KW-1003">Cell membrane</keyword>
<name>A0A2W1JII5_9CYAN</name>
<evidence type="ECO:0000256" key="1">
    <source>
        <dbReference type="ARBA" id="ARBA00022475"/>
    </source>
</evidence>
<evidence type="ECO:0000259" key="7">
    <source>
        <dbReference type="Pfam" id="PF06305"/>
    </source>
</evidence>
<dbReference type="OrthoDB" id="530861at2"/>
<accession>A0A2W1JII5</accession>
<dbReference type="Pfam" id="PF06305">
    <property type="entry name" value="LapA_dom"/>
    <property type="match status" value="1"/>
</dbReference>
<sequence>MRQVNFTLIFVICLALVLFGIENTQLVPIKIIEGVEIRAPLSVELIVTLGIGAVLAWIFSVWVQVQSSLSAKEIVEEREVQIHNLQEDIERYKAELEEQQRLLPSVSSSREPRTRTAGSDQ</sequence>
<proteinExistence type="predicted"/>
<evidence type="ECO:0000256" key="6">
    <source>
        <dbReference type="SAM" id="Phobius"/>
    </source>
</evidence>
<dbReference type="RefSeq" id="WP_110986587.1">
    <property type="nucleotide sequence ID" value="NZ_CAWNWM010000007.1"/>
</dbReference>
<dbReference type="InterPro" id="IPR010445">
    <property type="entry name" value="LapA_dom"/>
</dbReference>
<reference evidence="8 9" key="1">
    <citation type="journal article" date="2018" name="Sci. Rep.">
        <title>A novel species of the marine cyanobacterium Acaryochloris with a unique pigment content and lifestyle.</title>
        <authorList>
            <person name="Partensky F."/>
            <person name="Six C."/>
            <person name="Ratin M."/>
            <person name="Garczarek L."/>
            <person name="Vaulot D."/>
            <person name="Probert I."/>
            <person name="Calteau A."/>
            <person name="Gourvil P."/>
            <person name="Marie D."/>
            <person name="Grebert T."/>
            <person name="Bouchier C."/>
            <person name="Le Panse S."/>
            <person name="Gachenot M."/>
            <person name="Rodriguez F."/>
            <person name="Garrido J.L."/>
        </authorList>
    </citation>
    <scope>NUCLEOTIDE SEQUENCE [LARGE SCALE GENOMIC DNA]</scope>
    <source>
        <strain evidence="8 9">RCC1774</strain>
    </source>
</reference>
<keyword evidence="9" id="KW-1185">Reference proteome</keyword>
<comment type="caution">
    <text evidence="8">The sequence shown here is derived from an EMBL/GenBank/DDBJ whole genome shotgun (WGS) entry which is preliminary data.</text>
</comment>
<keyword evidence="4 6" id="KW-0472">Membrane</keyword>
<dbReference type="GO" id="GO:0005886">
    <property type="term" value="C:plasma membrane"/>
    <property type="evidence" value="ECO:0007669"/>
    <property type="project" value="InterPro"/>
</dbReference>
<gene>
    <name evidence="8" type="ORF">C1752_02901</name>
</gene>
<keyword evidence="3 6" id="KW-1133">Transmembrane helix</keyword>
<evidence type="ECO:0000313" key="9">
    <source>
        <dbReference type="Proteomes" id="UP000248857"/>
    </source>
</evidence>
<dbReference type="AlphaFoldDB" id="A0A2W1JII5"/>
<evidence type="ECO:0000313" key="8">
    <source>
        <dbReference type="EMBL" id="PZD73106.1"/>
    </source>
</evidence>
<feature type="region of interest" description="Disordered" evidence="5">
    <location>
        <begin position="100"/>
        <end position="121"/>
    </location>
</feature>